<comment type="similarity">
    <text evidence="2">Belongs to the glycosyltransferase 47 family.</text>
</comment>
<evidence type="ECO:0000256" key="2">
    <source>
        <dbReference type="ARBA" id="ARBA00010271"/>
    </source>
</evidence>
<dbReference type="PANTHER" id="PTHR11062:SF281">
    <property type="entry name" value="EXOSTOSIN-LIKE 2"/>
    <property type="match status" value="1"/>
</dbReference>
<dbReference type="eggNOG" id="KOG1021">
    <property type="taxonomic scope" value="Eukaryota"/>
</dbReference>
<feature type="domain" description="Exostosin GT47" evidence="5">
    <location>
        <begin position="257"/>
        <end position="555"/>
    </location>
</feature>
<protein>
    <recommendedName>
        <fullName evidence="5">Exostosin GT47 domain-containing protein</fullName>
    </recommendedName>
</protein>
<reference evidence="6 7" key="1">
    <citation type="submission" date="2011-10" db="EMBL/GenBank/DDBJ databases">
        <authorList>
            <person name="Genoscope - CEA"/>
        </authorList>
    </citation>
    <scope>NUCLEOTIDE SEQUENCE [LARGE SCALE GENOMIC DNA]</scope>
    <source>
        <strain evidence="6 7">RCC 1105</strain>
    </source>
</reference>
<dbReference type="InterPro" id="IPR004263">
    <property type="entry name" value="Exostosin"/>
</dbReference>
<accession>K8EXM3</accession>
<evidence type="ECO:0000256" key="3">
    <source>
        <dbReference type="ARBA" id="ARBA00023034"/>
    </source>
</evidence>
<dbReference type="GO" id="GO:0000139">
    <property type="term" value="C:Golgi membrane"/>
    <property type="evidence" value="ECO:0007669"/>
    <property type="project" value="UniProtKB-SubCell"/>
</dbReference>
<feature type="compositionally biased region" description="Acidic residues" evidence="4">
    <location>
        <begin position="37"/>
        <end position="46"/>
    </location>
</feature>
<evidence type="ECO:0000313" key="7">
    <source>
        <dbReference type="Proteomes" id="UP000198341"/>
    </source>
</evidence>
<dbReference type="AlphaFoldDB" id="K8EXM3"/>
<dbReference type="RefSeq" id="XP_007515104.1">
    <property type="nucleotide sequence ID" value="XM_007515042.1"/>
</dbReference>
<evidence type="ECO:0000313" key="6">
    <source>
        <dbReference type="EMBL" id="CCO13983.1"/>
    </source>
</evidence>
<dbReference type="GO" id="GO:0016757">
    <property type="term" value="F:glycosyltransferase activity"/>
    <property type="evidence" value="ECO:0007669"/>
    <property type="project" value="InterPro"/>
</dbReference>
<keyword evidence="7" id="KW-1185">Reference proteome</keyword>
<keyword evidence="3" id="KW-0333">Golgi apparatus</keyword>
<sequence>MDPAEVLERELRARELFNSGVNVGTSSSHRRRKSSGEDETDVTDDENGIRRSATTTTTVDVGTNSKSKKPLTRRLFLRGENTYTGEQKTRKRRGRFMRAVQIGFGADNDDDEEEEEDVKFAFKIFFGLFLLLISVLLRSNANDSYRWLELEKKAEKERFSSLRAEGAMKEVEKNMIEFIETSLREAKKESAGEIRCPPKRKCPPKPTCEEEEGEEGSRRRRRNLLSSGEDGDDYQSSSSSKAADDPFLDDLIPKRGKHDFKIFVYDLKPEFNADLARDQPRCRTDQYGTEIRFHENLLHHSVLTNDPEEAEFFFVPIYGECYLFRETQNSGTNNAMKVTNLWYRDALKTIQTEYPYWNRTDGRDHVWSFPGARGPHIFRDWKKLIKKSIFLTPEGDRSFGEQFNTWKDIVIPGLEPDSEFIDGKLRKQSSLKKDIFAFFRGTILNKAGILAYSRGIRPKMEAAFKKHKDVIFTEEIPSCDRDCYRKELRKSTFCLCPRGWSPWTLRAYQAMMVGCIPVIIADEIELPYENSLDWTKLSVKIAEVDAEKTIDILKQISKSEIRNKQKAIEKVWKSVAWGSNPKKLDPMDAMECVLHELGRKKRAMKASTQTFWFE</sequence>
<dbReference type="OrthoDB" id="522761at2759"/>
<dbReference type="Pfam" id="PF03016">
    <property type="entry name" value="Exostosin_GT47"/>
    <property type="match status" value="1"/>
</dbReference>
<feature type="region of interest" description="Disordered" evidence="4">
    <location>
        <begin position="18"/>
        <end position="66"/>
    </location>
</feature>
<evidence type="ECO:0000256" key="1">
    <source>
        <dbReference type="ARBA" id="ARBA00004323"/>
    </source>
</evidence>
<dbReference type="EMBL" id="FO082278">
    <property type="protein sequence ID" value="CCO13983.1"/>
    <property type="molecule type" value="Genomic_DNA"/>
</dbReference>
<dbReference type="Proteomes" id="UP000198341">
    <property type="component" value="Chromosome 1"/>
</dbReference>
<evidence type="ECO:0000259" key="5">
    <source>
        <dbReference type="Pfam" id="PF03016"/>
    </source>
</evidence>
<dbReference type="STRING" id="41875.K8EXM3"/>
<dbReference type="GeneID" id="19018374"/>
<dbReference type="PANTHER" id="PTHR11062">
    <property type="entry name" value="EXOSTOSIN HEPARAN SULFATE GLYCOSYLTRANSFERASE -RELATED"/>
    <property type="match status" value="1"/>
</dbReference>
<organism evidence="6 7">
    <name type="scientific">Bathycoccus prasinos</name>
    <dbReference type="NCBI Taxonomy" id="41875"/>
    <lineage>
        <taxon>Eukaryota</taxon>
        <taxon>Viridiplantae</taxon>
        <taxon>Chlorophyta</taxon>
        <taxon>Mamiellophyceae</taxon>
        <taxon>Mamiellales</taxon>
        <taxon>Bathycoccaceae</taxon>
        <taxon>Bathycoccus</taxon>
    </lineage>
</organism>
<evidence type="ECO:0000256" key="4">
    <source>
        <dbReference type="SAM" id="MobiDB-lite"/>
    </source>
</evidence>
<name>K8EXM3_9CHLO</name>
<dbReference type="KEGG" id="bpg:Bathy01g06390"/>
<dbReference type="InterPro" id="IPR040911">
    <property type="entry name" value="Exostosin_GT47"/>
</dbReference>
<proteinExistence type="inferred from homology"/>
<comment type="subcellular location">
    <subcellularLocation>
        <location evidence="1">Golgi apparatus membrane</location>
        <topology evidence="1">Single-pass type II membrane protein</topology>
    </subcellularLocation>
</comment>
<gene>
    <name evidence="6" type="ORF">Bathy01g06390</name>
</gene>
<feature type="region of interest" description="Disordered" evidence="4">
    <location>
        <begin position="189"/>
        <end position="248"/>
    </location>
</feature>